<dbReference type="OrthoDB" id="2987507at2759"/>
<gene>
    <name evidence="1" type="ORF">EST38_g12559</name>
</gene>
<protein>
    <submittedName>
        <fullName evidence="1">Uncharacterized protein</fullName>
    </submittedName>
</protein>
<dbReference type="EMBL" id="SDEE01000959">
    <property type="protein sequence ID" value="RXW13296.1"/>
    <property type="molecule type" value="Genomic_DNA"/>
</dbReference>
<name>A0A4Q2D440_9AGAR</name>
<evidence type="ECO:0000313" key="1">
    <source>
        <dbReference type="EMBL" id="RXW13296.1"/>
    </source>
</evidence>
<dbReference type="AlphaFoldDB" id="A0A4Q2D440"/>
<accession>A0A4Q2D440</accession>
<proteinExistence type="predicted"/>
<sequence>MLWILQYNPNLICHPSPRLRLFDGGASLEVRDWMDSLNTHNLETVDDILERRRIPAKFSTCDLIYELSDCLEGRGIISKKKTYKCPYCGRTNDTFDLWSGQGVRYPACQRRNMDDRGDDTRPVLSATLNFQGTGAAVYCIFFIRALEPRSTGPANLTFFVDGTMHSSKRLRPEDYSFNSNNFTPRRQEFQVSNLDPDVMHSLRMEWTHGGVTKPAVAVALDSIEFT</sequence>
<organism evidence="1 2">
    <name type="scientific">Candolleomyces aberdarensis</name>
    <dbReference type="NCBI Taxonomy" id="2316362"/>
    <lineage>
        <taxon>Eukaryota</taxon>
        <taxon>Fungi</taxon>
        <taxon>Dikarya</taxon>
        <taxon>Basidiomycota</taxon>
        <taxon>Agaricomycotina</taxon>
        <taxon>Agaricomycetes</taxon>
        <taxon>Agaricomycetidae</taxon>
        <taxon>Agaricales</taxon>
        <taxon>Agaricineae</taxon>
        <taxon>Psathyrellaceae</taxon>
        <taxon>Candolleomyces</taxon>
    </lineage>
</organism>
<dbReference type="Proteomes" id="UP000290288">
    <property type="component" value="Unassembled WGS sequence"/>
</dbReference>
<reference evidence="1 2" key="1">
    <citation type="submission" date="2019-01" db="EMBL/GenBank/DDBJ databases">
        <title>Draft genome sequence of Psathyrella aberdarensis IHI B618.</title>
        <authorList>
            <person name="Buettner E."/>
            <person name="Kellner H."/>
        </authorList>
    </citation>
    <scope>NUCLEOTIDE SEQUENCE [LARGE SCALE GENOMIC DNA]</scope>
    <source>
        <strain evidence="1 2">IHI B618</strain>
    </source>
</reference>
<keyword evidence="2" id="KW-1185">Reference proteome</keyword>
<dbReference type="STRING" id="2316362.A0A4Q2D440"/>
<evidence type="ECO:0000313" key="2">
    <source>
        <dbReference type="Proteomes" id="UP000290288"/>
    </source>
</evidence>
<comment type="caution">
    <text evidence="1">The sequence shown here is derived from an EMBL/GenBank/DDBJ whole genome shotgun (WGS) entry which is preliminary data.</text>
</comment>